<dbReference type="Proteomes" id="UP001148838">
    <property type="component" value="Unassembled WGS sequence"/>
</dbReference>
<evidence type="ECO:0000259" key="2">
    <source>
        <dbReference type="Pfam" id="PF15296"/>
    </source>
</evidence>
<evidence type="ECO:0000256" key="1">
    <source>
        <dbReference type="SAM" id="MobiDB-lite"/>
    </source>
</evidence>
<feature type="compositionally biased region" description="Basic and acidic residues" evidence="1">
    <location>
        <begin position="175"/>
        <end position="186"/>
    </location>
</feature>
<feature type="region of interest" description="Disordered" evidence="1">
    <location>
        <begin position="151"/>
        <end position="233"/>
    </location>
</feature>
<evidence type="ECO:0000313" key="3">
    <source>
        <dbReference type="EMBL" id="KAJ4444850.1"/>
    </source>
</evidence>
<feature type="compositionally biased region" description="Polar residues" evidence="1">
    <location>
        <begin position="77"/>
        <end position="87"/>
    </location>
</feature>
<keyword evidence="4" id="KW-1185">Reference proteome</keyword>
<organism evidence="3 4">
    <name type="scientific">Periplaneta americana</name>
    <name type="common">American cockroach</name>
    <name type="synonym">Blatta americana</name>
    <dbReference type="NCBI Taxonomy" id="6978"/>
    <lineage>
        <taxon>Eukaryota</taxon>
        <taxon>Metazoa</taxon>
        <taxon>Ecdysozoa</taxon>
        <taxon>Arthropoda</taxon>
        <taxon>Hexapoda</taxon>
        <taxon>Insecta</taxon>
        <taxon>Pterygota</taxon>
        <taxon>Neoptera</taxon>
        <taxon>Polyneoptera</taxon>
        <taxon>Dictyoptera</taxon>
        <taxon>Blattodea</taxon>
        <taxon>Blattoidea</taxon>
        <taxon>Blattidae</taxon>
        <taxon>Blattinae</taxon>
        <taxon>Periplaneta</taxon>
    </lineage>
</organism>
<comment type="caution">
    <text evidence="3">The sequence shown here is derived from an EMBL/GenBank/DDBJ whole genome shotgun (WGS) entry which is preliminary data.</text>
</comment>
<dbReference type="InterPro" id="IPR028171">
    <property type="entry name" value="Codanin-1_C"/>
</dbReference>
<gene>
    <name evidence="3" type="ORF">ANN_06647</name>
</gene>
<reference evidence="3 4" key="1">
    <citation type="journal article" date="2022" name="Allergy">
        <title>Genome assembly and annotation of Periplaneta americana reveal a comprehensive cockroach allergen profile.</title>
        <authorList>
            <person name="Wang L."/>
            <person name="Xiong Q."/>
            <person name="Saelim N."/>
            <person name="Wang L."/>
            <person name="Nong W."/>
            <person name="Wan A.T."/>
            <person name="Shi M."/>
            <person name="Liu X."/>
            <person name="Cao Q."/>
            <person name="Hui J.H.L."/>
            <person name="Sookrung N."/>
            <person name="Leung T.F."/>
            <person name="Tungtrongchitr A."/>
            <person name="Tsui S.K.W."/>
        </authorList>
    </citation>
    <scope>NUCLEOTIDE SEQUENCE [LARGE SCALE GENOMIC DNA]</scope>
    <source>
        <strain evidence="3">PWHHKU_190912</strain>
    </source>
</reference>
<feature type="region of interest" description="Disordered" evidence="1">
    <location>
        <begin position="926"/>
        <end position="954"/>
    </location>
</feature>
<evidence type="ECO:0000313" key="4">
    <source>
        <dbReference type="Proteomes" id="UP001148838"/>
    </source>
</evidence>
<dbReference type="Pfam" id="PF15296">
    <property type="entry name" value="Codanin-1_C"/>
    <property type="match status" value="1"/>
</dbReference>
<dbReference type="PANTHER" id="PTHR28678">
    <property type="entry name" value="CODANIN-1"/>
    <property type="match status" value="1"/>
</dbReference>
<accession>A0ABQ8TE95</accession>
<name>A0ABQ8TE95_PERAM</name>
<feature type="compositionally biased region" description="Low complexity" evidence="1">
    <location>
        <begin position="930"/>
        <end position="939"/>
    </location>
</feature>
<dbReference type="InterPro" id="IPR040031">
    <property type="entry name" value="Codanin-1"/>
</dbReference>
<dbReference type="EMBL" id="JAJSOF020000011">
    <property type="protein sequence ID" value="KAJ4444850.1"/>
    <property type="molecule type" value="Genomic_DNA"/>
</dbReference>
<feature type="region of interest" description="Disordered" evidence="1">
    <location>
        <begin position="77"/>
        <end position="117"/>
    </location>
</feature>
<dbReference type="PANTHER" id="PTHR28678:SF1">
    <property type="entry name" value="CODANIN-1"/>
    <property type="match status" value="1"/>
</dbReference>
<protein>
    <recommendedName>
        <fullName evidence="2">Codanin-1 C-terminal domain-containing protein</fullName>
    </recommendedName>
</protein>
<feature type="domain" description="Codanin-1 C-terminal" evidence="2">
    <location>
        <begin position="780"/>
        <end position="886"/>
    </location>
</feature>
<sequence>MSSGSSTESYPAFARIGLKENPGKNLNQVTCLDQDSSLGHLVSQLDALTVTPQAWTRRFSNSVSKDVTGHRLLKLGSRSTPSKVQRTLQERKNSRRSRLELFPLNQHSDGDISGGIQSLDVSSVDLQDVKEQGSPSDDVCGKKRSDTMKKRIMMSPGGDCGSPLAQSSPLQTSESSHRRSSRDPDSLQRSFNLEEFIVKSNRSSRKKSESQSSSKSRKRINPTRLGSGKSKESGTCFGLASQSCEPSATFCEQPLEMSRSHNFEEERTLLRKVRQRCDGLVAVSPAKMVATSCVEFLEADPALVSHTAQLDVLADVYSCLLNTNLVLNVMTELCFIMGLLVVRIPVECNENADTNECMFFSTVHNCVYFAVKVLNQQRQLLESFDKVTLKMLADNRYILAFRPELYKFINELLIADACRRISVSLRSATVQANVSYQSDTDNRQNFPNDQAFHMFRKQRDGLYEILRMWEANHLSPGWSFAVVLGPRIRTLLSLHNEPANFIHFARLFRSQLLGTCSGYSRCTEFTLGNDSGGNSLDILKEVNPDKLSRLRERLVTPIPSGGPCPLPTFPGQQEFYRNFILHSSHPMFLQHLTDSLISEILDLNDTDFTASDLEDTDTSVDDATRSSYLACVSALRLLAKFLGFIVFLPYQSKINPLPESMVTAHSTVRAKLCPQFDVLACVNEAVRMHKLVLTLPWIVKYLSMMDSVSVHLPYYRAVFEQLFCIYQSAKGPGRSSLLVRLLLGWLFESPNFPESLFYAWKQTNNLVETGGELGRVVPLDSLDVVDEHCLYLCCPFLGELKLCLSVGIGSSSRSVKHITPVSASLNQPSAARQIELLLEESFFHGQPASTRKTVEYIAERVASCCVKHICNTLLPRVKQQGSANVEKLLSARINTDTPFSETAVKQLKWRMSLRFSDIGGLNLEHHHQQDQQSQESNNSAEERELPPTTQVLMQ</sequence>
<proteinExistence type="predicted"/>